<name>A0ABW3RUH3_9BACL</name>
<dbReference type="InterPro" id="IPR011256">
    <property type="entry name" value="Reg_factor_effector_dom_sf"/>
</dbReference>
<evidence type="ECO:0000313" key="2">
    <source>
        <dbReference type="Proteomes" id="UP001597262"/>
    </source>
</evidence>
<dbReference type="EMBL" id="JBHTLM010000002">
    <property type="protein sequence ID" value="MFD1175325.1"/>
    <property type="molecule type" value="Genomic_DNA"/>
</dbReference>
<reference evidence="2" key="1">
    <citation type="journal article" date="2019" name="Int. J. Syst. Evol. Microbiol.">
        <title>The Global Catalogue of Microorganisms (GCM) 10K type strain sequencing project: providing services to taxonomists for standard genome sequencing and annotation.</title>
        <authorList>
            <consortium name="The Broad Institute Genomics Platform"/>
            <consortium name="The Broad Institute Genome Sequencing Center for Infectious Disease"/>
            <person name="Wu L."/>
            <person name="Ma J."/>
        </authorList>
    </citation>
    <scope>NUCLEOTIDE SEQUENCE [LARGE SCALE GENOMIC DNA]</scope>
    <source>
        <strain evidence="2">CCUG 59189</strain>
    </source>
</reference>
<dbReference type="Proteomes" id="UP001597262">
    <property type="component" value="Unassembled WGS sequence"/>
</dbReference>
<organism evidence="1 2">
    <name type="scientific">Paenibacillus puldeungensis</name>
    <dbReference type="NCBI Taxonomy" id="696536"/>
    <lineage>
        <taxon>Bacteria</taxon>
        <taxon>Bacillati</taxon>
        <taxon>Bacillota</taxon>
        <taxon>Bacilli</taxon>
        <taxon>Bacillales</taxon>
        <taxon>Paenibacillaceae</taxon>
        <taxon>Paenibacillus</taxon>
    </lineage>
</organism>
<keyword evidence="2" id="KW-1185">Reference proteome</keyword>
<proteinExistence type="predicted"/>
<evidence type="ECO:0008006" key="3">
    <source>
        <dbReference type="Google" id="ProtNLM"/>
    </source>
</evidence>
<accession>A0ABW3RUH3</accession>
<dbReference type="SUPFAM" id="SSF55136">
    <property type="entry name" value="Probable bacterial effector-binding domain"/>
    <property type="match status" value="1"/>
</dbReference>
<evidence type="ECO:0000313" key="1">
    <source>
        <dbReference type="EMBL" id="MFD1175325.1"/>
    </source>
</evidence>
<dbReference type="Gene3D" id="3.20.80.10">
    <property type="entry name" value="Regulatory factor, effector binding domain"/>
    <property type="match status" value="1"/>
</dbReference>
<sequence length="40" mass="4556">MYGVWLPESGYEVAELDSIESYEFKMGHSTSGLDIYIPIK</sequence>
<gene>
    <name evidence="1" type="ORF">ACFQ3W_03295</name>
</gene>
<comment type="caution">
    <text evidence="1">The sequence shown here is derived from an EMBL/GenBank/DDBJ whole genome shotgun (WGS) entry which is preliminary data.</text>
</comment>
<dbReference type="RefSeq" id="WP_379317197.1">
    <property type="nucleotide sequence ID" value="NZ_JBHTLM010000002.1"/>
</dbReference>
<protein>
    <recommendedName>
        <fullName evidence="3">GyrI-like small molecule binding domain-containing protein</fullName>
    </recommendedName>
</protein>